<dbReference type="InterPro" id="IPR013783">
    <property type="entry name" value="Ig-like_fold"/>
</dbReference>
<dbReference type="Gene3D" id="2.60.40.10">
    <property type="entry name" value="Immunoglobulins"/>
    <property type="match status" value="1"/>
</dbReference>
<dbReference type="Proteomes" id="UP000564033">
    <property type="component" value="Unassembled WGS sequence"/>
</dbReference>
<dbReference type="InterPro" id="IPR036505">
    <property type="entry name" value="Amidase/PGRP_sf"/>
</dbReference>
<dbReference type="SUPFAM" id="SSF55846">
    <property type="entry name" value="N-acetylmuramoyl-L-alanine amidase-like"/>
    <property type="match status" value="1"/>
</dbReference>
<accession>A0A847VE84</accession>
<name>A0A847VE84_9BACT</name>
<reference evidence="1 2" key="1">
    <citation type="journal article" date="2020" name="Biotechnol. Biofuels">
        <title>New insights from the biogas microbiome by comprehensive genome-resolved metagenomics of nearly 1600 species originating from multiple anaerobic digesters.</title>
        <authorList>
            <person name="Campanaro S."/>
            <person name="Treu L."/>
            <person name="Rodriguez-R L.M."/>
            <person name="Kovalovszki A."/>
            <person name="Ziels R.M."/>
            <person name="Maus I."/>
            <person name="Zhu X."/>
            <person name="Kougias P.G."/>
            <person name="Basile A."/>
            <person name="Luo G."/>
            <person name="Schluter A."/>
            <person name="Konstantinidis K.T."/>
            <person name="Angelidaki I."/>
        </authorList>
    </citation>
    <scope>NUCLEOTIDE SEQUENCE [LARGE SCALE GENOMIC DNA]</scope>
    <source>
        <strain evidence="1">AS19jrsBPTG_9</strain>
    </source>
</reference>
<sequence>MKRHKYVKIFFLFLFFCTVFPSLSRASEIIKREEIDIDESLSEQIDMYSSPKAIYISQFNGFNSKLNDNPREWIKLLYYYSVTRLNLNDIPYNYLIDPSGNIYEGAKGGIGINPGIENGENIILVGIMDSSSTLSPRASNTLKIFVEDMSAKYGISEGNWELVDLQIRKGEDSLSTLKWVKSNRLIYNSISFALKDVKWSEKVGLQYSASIASVEYEKEVVIGKRLDVVVKIKNENDFTWFGDLDYIYLSTKDSAPSPHAINETWESFSKPTYIKEKFIKAGDSAQISFQLDVKRKPGKYRETFYFMLSPEVGLDNSSFDVEFSIVKGDNKLVEVSSPQYGYVNIRDCRWYSCKVVEVANEGDVFITTSRVDGWYEIIYGENKKGWIVQRFAKEI</sequence>
<dbReference type="Gene3D" id="2.30.30.40">
    <property type="entry name" value="SH3 Domains"/>
    <property type="match status" value="1"/>
</dbReference>
<dbReference type="GO" id="GO:0008745">
    <property type="term" value="F:N-acetylmuramoyl-L-alanine amidase activity"/>
    <property type="evidence" value="ECO:0007669"/>
    <property type="project" value="InterPro"/>
</dbReference>
<dbReference type="AlphaFoldDB" id="A0A847VE84"/>
<proteinExistence type="predicted"/>
<dbReference type="EMBL" id="JAAZIL010000093">
    <property type="protein sequence ID" value="NLZ24813.1"/>
    <property type="molecule type" value="Genomic_DNA"/>
</dbReference>
<dbReference type="GO" id="GO:0009253">
    <property type="term" value="P:peptidoglycan catabolic process"/>
    <property type="evidence" value="ECO:0007669"/>
    <property type="project" value="InterPro"/>
</dbReference>
<protein>
    <recommendedName>
        <fullName evidence="3">SH3b domain-containing protein</fullName>
    </recommendedName>
</protein>
<evidence type="ECO:0000313" key="1">
    <source>
        <dbReference type="EMBL" id="NLZ24813.1"/>
    </source>
</evidence>
<gene>
    <name evidence="1" type="ORF">GX888_03675</name>
</gene>
<dbReference type="Gene3D" id="3.40.80.10">
    <property type="entry name" value="Peptidoglycan recognition protein-like"/>
    <property type="match status" value="1"/>
</dbReference>
<evidence type="ECO:0008006" key="3">
    <source>
        <dbReference type="Google" id="ProtNLM"/>
    </source>
</evidence>
<comment type="caution">
    <text evidence="1">The sequence shown here is derived from an EMBL/GenBank/DDBJ whole genome shotgun (WGS) entry which is preliminary data.</text>
</comment>
<organism evidence="1 2">
    <name type="scientific">Candidatus Dojkabacteria bacterium</name>
    <dbReference type="NCBI Taxonomy" id="2099670"/>
    <lineage>
        <taxon>Bacteria</taxon>
        <taxon>Candidatus Dojkabacteria</taxon>
    </lineage>
</organism>
<evidence type="ECO:0000313" key="2">
    <source>
        <dbReference type="Proteomes" id="UP000564033"/>
    </source>
</evidence>